<feature type="transmembrane region" description="Helical" evidence="8">
    <location>
        <begin position="136"/>
        <end position="159"/>
    </location>
</feature>
<evidence type="ECO:0000256" key="7">
    <source>
        <dbReference type="ARBA" id="ARBA00023136"/>
    </source>
</evidence>
<dbReference type="AlphaFoldDB" id="B3E4I5"/>
<dbReference type="SUPFAM" id="SSF90123">
    <property type="entry name" value="ABC transporter transmembrane region"/>
    <property type="match status" value="1"/>
</dbReference>
<dbReference type="SMART" id="SM00382">
    <property type="entry name" value="AAA"/>
    <property type="match status" value="1"/>
</dbReference>
<dbReference type="GO" id="GO:0090374">
    <property type="term" value="P:oligopeptide export from mitochondrion"/>
    <property type="evidence" value="ECO:0007669"/>
    <property type="project" value="TreeGrafter"/>
</dbReference>
<gene>
    <name evidence="11" type="ordered locus">Glov_0774</name>
</gene>
<dbReference type="HOGENOM" id="CLU_000604_84_3_7"/>
<evidence type="ECO:0000256" key="6">
    <source>
        <dbReference type="ARBA" id="ARBA00022989"/>
    </source>
</evidence>
<evidence type="ECO:0000256" key="1">
    <source>
        <dbReference type="ARBA" id="ARBA00004651"/>
    </source>
</evidence>
<keyword evidence="4" id="KW-0547">Nucleotide-binding</keyword>
<feature type="transmembrane region" description="Helical" evidence="8">
    <location>
        <begin position="248"/>
        <end position="267"/>
    </location>
</feature>
<accession>B3E4I5</accession>
<dbReference type="eggNOG" id="COG1132">
    <property type="taxonomic scope" value="Bacteria"/>
</dbReference>
<dbReference type="GO" id="GO:0005524">
    <property type="term" value="F:ATP binding"/>
    <property type="evidence" value="ECO:0007669"/>
    <property type="project" value="UniProtKB-KW"/>
</dbReference>
<evidence type="ECO:0000313" key="11">
    <source>
        <dbReference type="EMBL" id="ACD94500.1"/>
    </source>
</evidence>
<dbReference type="Gene3D" id="1.20.1560.10">
    <property type="entry name" value="ABC transporter type 1, transmembrane domain"/>
    <property type="match status" value="1"/>
</dbReference>
<keyword evidence="6 8" id="KW-1133">Transmembrane helix</keyword>
<evidence type="ECO:0000256" key="2">
    <source>
        <dbReference type="ARBA" id="ARBA00022448"/>
    </source>
</evidence>
<reference evidence="11 12" key="1">
    <citation type="submission" date="2008-05" db="EMBL/GenBank/DDBJ databases">
        <title>Complete sequence of chromosome of Geobacter lovleyi SZ.</title>
        <authorList>
            <consortium name="US DOE Joint Genome Institute"/>
            <person name="Lucas S."/>
            <person name="Copeland A."/>
            <person name="Lapidus A."/>
            <person name="Glavina del Rio T."/>
            <person name="Dalin E."/>
            <person name="Tice H."/>
            <person name="Bruce D."/>
            <person name="Goodwin L."/>
            <person name="Pitluck S."/>
            <person name="Chertkov O."/>
            <person name="Meincke L."/>
            <person name="Brettin T."/>
            <person name="Detter J.C."/>
            <person name="Han C."/>
            <person name="Tapia R."/>
            <person name="Kuske C.R."/>
            <person name="Schmutz J."/>
            <person name="Larimer F."/>
            <person name="Land M."/>
            <person name="Hauser L."/>
            <person name="Kyrpides N."/>
            <person name="Mikhailova N."/>
            <person name="Sung Y."/>
            <person name="Fletcher K.E."/>
            <person name="Ritalahti K.M."/>
            <person name="Loeffler F.E."/>
            <person name="Richardson P."/>
        </authorList>
    </citation>
    <scope>NUCLEOTIDE SEQUENCE [LARGE SCALE GENOMIC DNA]</scope>
    <source>
        <strain evidence="12">ATCC BAA-1151 / DSM 17278 / SZ</strain>
    </source>
</reference>
<proteinExistence type="predicted"/>
<feature type="transmembrane region" description="Helical" evidence="8">
    <location>
        <begin position="21"/>
        <end position="46"/>
    </location>
</feature>
<dbReference type="PROSITE" id="PS50929">
    <property type="entry name" value="ABC_TM1F"/>
    <property type="match status" value="1"/>
</dbReference>
<keyword evidence="3 8" id="KW-0812">Transmembrane</keyword>
<comment type="subcellular location">
    <subcellularLocation>
        <location evidence="1">Cell membrane</location>
        <topology evidence="1">Multi-pass membrane protein</topology>
    </subcellularLocation>
</comment>
<evidence type="ECO:0000256" key="8">
    <source>
        <dbReference type="SAM" id="Phobius"/>
    </source>
</evidence>
<feature type="domain" description="ABC transporter" evidence="9">
    <location>
        <begin position="342"/>
        <end position="575"/>
    </location>
</feature>
<dbReference type="GO" id="GO:0015421">
    <property type="term" value="F:ABC-type oligopeptide transporter activity"/>
    <property type="evidence" value="ECO:0007669"/>
    <property type="project" value="TreeGrafter"/>
</dbReference>
<dbReference type="STRING" id="398767.Glov_0774"/>
<dbReference type="Gene3D" id="3.40.50.300">
    <property type="entry name" value="P-loop containing nucleotide triphosphate hydrolases"/>
    <property type="match status" value="1"/>
</dbReference>
<dbReference type="InterPro" id="IPR039421">
    <property type="entry name" value="Type_1_exporter"/>
</dbReference>
<keyword evidence="12" id="KW-1185">Reference proteome</keyword>
<feature type="transmembrane region" description="Helical" evidence="8">
    <location>
        <begin position="165"/>
        <end position="184"/>
    </location>
</feature>
<keyword evidence="5" id="KW-0067">ATP-binding</keyword>
<feature type="domain" description="ABC transmembrane type-1" evidence="10">
    <location>
        <begin position="26"/>
        <end position="308"/>
    </location>
</feature>
<dbReference type="GO" id="GO:0005886">
    <property type="term" value="C:plasma membrane"/>
    <property type="evidence" value="ECO:0007669"/>
    <property type="project" value="UniProtKB-SubCell"/>
</dbReference>
<evidence type="ECO:0000256" key="3">
    <source>
        <dbReference type="ARBA" id="ARBA00022692"/>
    </source>
</evidence>
<dbReference type="OrthoDB" id="5480201at2"/>
<organism evidence="11 12">
    <name type="scientific">Trichlorobacter lovleyi (strain ATCC BAA-1151 / DSM 17278 / SZ)</name>
    <name type="common">Geobacter lovleyi</name>
    <dbReference type="NCBI Taxonomy" id="398767"/>
    <lineage>
        <taxon>Bacteria</taxon>
        <taxon>Pseudomonadati</taxon>
        <taxon>Thermodesulfobacteriota</taxon>
        <taxon>Desulfuromonadia</taxon>
        <taxon>Geobacterales</taxon>
        <taxon>Geobacteraceae</taxon>
        <taxon>Trichlorobacter</taxon>
    </lineage>
</organism>
<dbReference type="GO" id="GO:0016887">
    <property type="term" value="F:ATP hydrolysis activity"/>
    <property type="evidence" value="ECO:0007669"/>
    <property type="project" value="InterPro"/>
</dbReference>
<keyword evidence="7 8" id="KW-0472">Membrane</keyword>
<dbReference type="PROSITE" id="PS50893">
    <property type="entry name" value="ABC_TRANSPORTER_2"/>
    <property type="match status" value="1"/>
</dbReference>
<evidence type="ECO:0000256" key="4">
    <source>
        <dbReference type="ARBA" id="ARBA00022741"/>
    </source>
</evidence>
<dbReference type="Pfam" id="PF00005">
    <property type="entry name" value="ABC_tran"/>
    <property type="match status" value="1"/>
</dbReference>
<dbReference type="InterPro" id="IPR003439">
    <property type="entry name" value="ABC_transporter-like_ATP-bd"/>
</dbReference>
<dbReference type="RefSeq" id="WP_012468856.1">
    <property type="nucleotide sequence ID" value="NC_010814.1"/>
</dbReference>
<dbReference type="PROSITE" id="PS00211">
    <property type="entry name" value="ABC_TRANSPORTER_1"/>
    <property type="match status" value="1"/>
</dbReference>
<protein>
    <submittedName>
        <fullName evidence="11">ABC transporter related</fullName>
    </submittedName>
</protein>
<evidence type="ECO:0000259" key="9">
    <source>
        <dbReference type="PROSITE" id="PS50893"/>
    </source>
</evidence>
<dbReference type="Pfam" id="PF00664">
    <property type="entry name" value="ABC_membrane"/>
    <property type="match status" value="1"/>
</dbReference>
<dbReference type="Proteomes" id="UP000002420">
    <property type="component" value="Chromosome"/>
</dbReference>
<evidence type="ECO:0000313" key="12">
    <source>
        <dbReference type="Proteomes" id="UP000002420"/>
    </source>
</evidence>
<dbReference type="EMBL" id="CP001089">
    <property type="protein sequence ID" value="ACD94500.1"/>
    <property type="molecule type" value="Genomic_DNA"/>
</dbReference>
<dbReference type="PANTHER" id="PTHR43394">
    <property type="entry name" value="ATP-DEPENDENT PERMEASE MDL1, MITOCHONDRIAL"/>
    <property type="match status" value="1"/>
</dbReference>
<dbReference type="InterPro" id="IPR017871">
    <property type="entry name" value="ABC_transporter-like_CS"/>
</dbReference>
<evidence type="ECO:0000256" key="5">
    <source>
        <dbReference type="ARBA" id="ARBA00022840"/>
    </source>
</evidence>
<dbReference type="InterPro" id="IPR036640">
    <property type="entry name" value="ABC1_TM_sf"/>
</dbReference>
<feature type="transmembrane region" description="Helical" evidence="8">
    <location>
        <begin position="61"/>
        <end position="79"/>
    </location>
</feature>
<sequence>MSSAVSQRHVLLRTLDYLRPYWGLLVVSALCSMVVGAMDGAFAYLVEPVLKKIFAGKDTGIFLLVPIGIIALFVLRGICRFTYDTTIKLAGQKAIQDIRNDLYGSTIRKDMAFYNRQATGELMSRMTNDIGMMQDGMANVVCGLFRDLISFLSLLVVIFYRNWQLAILCFIVLPVTIYPAQLIGKKIKNAARRSLDVMGGIGSILQETFSGIKVIKAFGLETRVIERFRTENLAFLNQYKRFIKYESLAMPVSEMIISLGIAAVVYLGGSQVLSGRMSASELFSFIAAMIMLFNPVKKLQGSWNVVQRSSGGAERVFQLMDAQRLIVDKDATVELARVSGRVELHEVSFSYGDEPVLQNISLSVEPGRMVALVGPSGGGKSTLAALLMRFYDVSSGAILLDGHDLRAISLESLNRQFALVDQETTLFNDTIANNIRYGWTDASDAEVEAAARAAFAHDFILELPEGYATNIGDRGVRLSGGQRQRICIARAILKNAPILILDEATSALDTESEKMVQQALDNLMLNRTTFVIAHRLSTVLHADTIVVLEKGRIVECGSHADLVEGSGLYSRLHALQFSDQPVKGDAASA</sequence>
<keyword evidence="2" id="KW-0813">Transport</keyword>
<name>B3E4I5_TRIL1</name>
<dbReference type="InterPro" id="IPR003593">
    <property type="entry name" value="AAA+_ATPase"/>
</dbReference>
<dbReference type="InterPro" id="IPR027417">
    <property type="entry name" value="P-loop_NTPase"/>
</dbReference>
<dbReference type="CDD" id="cd18552">
    <property type="entry name" value="ABC_6TM_MsbA_like"/>
    <property type="match status" value="1"/>
</dbReference>
<dbReference type="KEGG" id="glo:Glov_0774"/>
<evidence type="ECO:0000259" key="10">
    <source>
        <dbReference type="PROSITE" id="PS50929"/>
    </source>
</evidence>
<dbReference type="FunFam" id="3.40.50.300:FF:000287">
    <property type="entry name" value="Multidrug ABC transporter ATP-binding protein"/>
    <property type="match status" value="1"/>
</dbReference>
<dbReference type="SUPFAM" id="SSF52540">
    <property type="entry name" value="P-loop containing nucleoside triphosphate hydrolases"/>
    <property type="match status" value="1"/>
</dbReference>
<dbReference type="PANTHER" id="PTHR43394:SF1">
    <property type="entry name" value="ATP-BINDING CASSETTE SUB-FAMILY B MEMBER 10, MITOCHONDRIAL"/>
    <property type="match status" value="1"/>
</dbReference>
<dbReference type="InterPro" id="IPR011527">
    <property type="entry name" value="ABC1_TM_dom"/>
</dbReference>